<sequence>MRQIFLRYMFSVKEYRHQNGVEVVRMSRKKRRVKCDEMHNGAYVLWIPTITFSMAFQIQIVLRKATALGGSLPLRQVYYLQTLAEGVGTSWACRQIPLTREQHLLQDQHPLGALSYLTTLSCNISYASVGLPYANLRQKWSFLAAKVVVTVFGTYPPFPFISSDVSRFGLIEASNS</sequence>
<keyword evidence="3" id="KW-1185">Reference proteome</keyword>
<accession>A0A8X6QWX3</accession>
<evidence type="ECO:0000313" key="2">
    <source>
        <dbReference type="EMBL" id="GFU41166.1"/>
    </source>
</evidence>
<comment type="caution">
    <text evidence="2">The sequence shown here is derived from an EMBL/GenBank/DDBJ whole genome shotgun (WGS) entry which is preliminary data.</text>
</comment>
<dbReference type="EMBL" id="BMAW01131878">
    <property type="protein sequence ID" value="GFU41166.1"/>
    <property type="molecule type" value="Genomic_DNA"/>
</dbReference>
<dbReference type="AlphaFoldDB" id="A0A8X6QWX3"/>
<proteinExistence type="predicted"/>
<feature type="transmembrane region" description="Helical" evidence="1">
    <location>
        <begin position="113"/>
        <end position="133"/>
    </location>
</feature>
<dbReference type="Proteomes" id="UP000887013">
    <property type="component" value="Unassembled WGS sequence"/>
</dbReference>
<keyword evidence="1" id="KW-1133">Transmembrane helix</keyword>
<name>A0A8X6QWX3_NEPPI</name>
<evidence type="ECO:0000313" key="3">
    <source>
        <dbReference type="Proteomes" id="UP000887013"/>
    </source>
</evidence>
<keyword evidence="1" id="KW-0472">Membrane</keyword>
<feature type="transmembrane region" description="Helical" evidence="1">
    <location>
        <begin position="41"/>
        <end position="62"/>
    </location>
</feature>
<protein>
    <submittedName>
        <fullName evidence="2">Uncharacterized protein</fullName>
    </submittedName>
</protein>
<reference evidence="2" key="1">
    <citation type="submission" date="2020-08" db="EMBL/GenBank/DDBJ databases">
        <title>Multicomponent nature underlies the extraordinary mechanical properties of spider dragline silk.</title>
        <authorList>
            <person name="Kono N."/>
            <person name="Nakamura H."/>
            <person name="Mori M."/>
            <person name="Yoshida Y."/>
            <person name="Ohtoshi R."/>
            <person name="Malay A.D."/>
            <person name="Moran D.A.P."/>
            <person name="Tomita M."/>
            <person name="Numata K."/>
            <person name="Arakawa K."/>
        </authorList>
    </citation>
    <scope>NUCLEOTIDE SEQUENCE</scope>
</reference>
<evidence type="ECO:0000256" key="1">
    <source>
        <dbReference type="SAM" id="Phobius"/>
    </source>
</evidence>
<organism evidence="2 3">
    <name type="scientific">Nephila pilipes</name>
    <name type="common">Giant wood spider</name>
    <name type="synonym">Nephila maculata</name>
    <dbReference type="NCBI Taxonomy" id="299642"/>
    <lineage>
        <taxon>Eukaryota</taxon>
        <taxon>Metazoa</taxon>
        <taxon>Ecdysozoa</taxon>
        <taxon>Arthropoda</taxon>
        <taxon>Chelicerata</taxon>
        <taxon>Arachnida</taxon>
        <taxon>Araneae</taxon>
        <taxon>Araneomorphae</taxon>
        <taxon>Entelegynae</taxon>
        <taxon>Araneoidea</taxon>
        <taxon>Nephilidae</taxon>
        <taxon>Nephila</taxon>
    </lineage>
</organism>
<gene>
    <name evidence="2" type="ORF">NPIL_361731</name>
</gene>
<feature type="transmembrane region" description="Helical" evidence="1">
    <location>
        <begin position="140"/>
        <end position="158"/>
    </location>
</feature>
<keyword evidence="1" id="KW-0812">Transmembrane</keyword>